<dbReference type="AlphaFoldDB" id="X1E7M5"/>
<dbReference type="Pfam" id="PF09989">
    <property type="entry name" value="DUF2229"/>
    <property type="match status" value="1"/>
</dbReference>
<evidence type="ECO:0000313" key="2">
    <source>
        <dbReference type="EMBL" id="GAH04653.1"/>
    </source>
</evidence>
<comment type="caution">
    <text evidence="2">The sequence shown here is derived from an EMBL/GenBank/DDBJ whole genome shotgun (WGS) entry which is preliminary data.</text>
</comment>
<dbReference type="PANTHER" id="PTHR32329">
    <property type="entry name" value="BIFUNCTIONAL PROTEIN [INCLUDES 2-HYDROXYACYL-COA DEHYDRATASE (N-TER) AND ITS ACTIVATOR DOMAIN (C_TERM)-RELATED"/>
    <property type="match status" value="1"/>
</dbReference>
<gene>
    <name evidence="2" type="ORF">S01H4_42271</name>
</gene>
<organism evidence="2">
    <name type="scientific">marine sediment metagenome</name>
    <dbReference type="NCBI Taxonomy" id="412755"/>
    <lineage>
        <taxon>unclassified sequences</taxon>
        <taxon>metagenomes</taxon>
        <taxon>ecological metagenomes</taxon>
    </lineage>
</organism>
<reference evidence="2" key="1">
    <citation type="journal article" date="2014" name="Front. Microbiol.">
        <title>High frequency of phylogenetically diverse reductive dehalogenase-homologous genes in deep subseafloor sedimentary metagenomes.</title>
        <authorList>
            <person name="Kawai M."/>
            <person name="Futagami T."/>
            <person name="Toyoda A."/>
            <person name="Takaki Y."/>
            <person name="Nishi S."/>
            <person name="Hori S."/>
            <person name="Arai W."/>
            <person name="Tsubouchi T."/>
            <person name="Morono Y."/>
            <person name="Uchiyama I."/>
            <person name="Ito T."/>
            <person name="Fujiyama A."/>
            <person name="Inagaki F."/>
            <person name="Takami H."/>
        </authorList>
    </citation>
    <scope>NUCLEOTIDE SEQUENCE</scope>
    <source>
        <strain evidence="2">Expedition CK06-06</strain>
    </source>
</reference>
<feature type="non-terminal residue" evidence="2">
    <location>
        <position position="287"/>
    </location>
</feature>
<dbReference type="InterPro" id="IPR018709">
    <property type="entry name" value="CoA_activase_DUF2229"/>
</dbReference>
<dbReference type="InterPro" id="IPR051805">
    <property type="entry name" value="Dehydratase_Activator_Redct"/>
</dbReference>
<dbReference type="EMBL" id="BART01023199">
    <property type="protein sequence ID" value="GAH04653.1"/>
    <property type="molecule type" value="Genomic_DNA"/>
</dbReference>
<protein>
    <recommendedName>
        <fullName evidence="1">DUF2229 domain-containing protein</fullName>
    </recommendedName>
</protein>
<accession>X1E7M5</accession>
<sequence>MEIKNRLALGLLEKNTFSLRKLITREVEYGKSFNCAGHKEGCDRKCTINLIKLNGKNYPFGGICNKYYNQVHHIAVEPKQFDFVAQRQKLVFRKIDLQGRGQRPNTIGFVKSYLVNTLYPLYYHFFSELGFKVILSDEVDKNGLKKVYSSFCFPAEISYGMFMNLLHKNLDCIFLPHVVELYVENSLSYEPEMQSVCGIVQTEPYYLRSAFRQIKPELISPVLNFSQGWHTAEKDFVTIGRKLGASTKAAKTAFQNALLKQLDFFKSIKMMGDLVLADLAKDQTKLV</sequence>
<proteinExistence type="predicted"/>
<name>X1E7M5_9ZZZZ</name>
<evidence type="ECO:0000259" key="1">
    <source>
        <dbReference type="Pfam" id="PF09989"/>
    </source>
</evidence>
<dbReference type="PANTHER" id="PTHR32329:SF2">
    <property type="entry name" value="BIFUNCTIONAL PROTEIN [INCLUDES 2-HYDROXYACYL-COA DEHYDRATASE (N-TER) AND ITS ACTIVATOR DOMAIN (C_TERM)"/>
    <property type="match status" value="1"/>
</dbReference>
<feature type="domain" description="DUF2229" evidence="1">
    <location>
        <begin position="106"/>
        <end position="283"/>
    </location>
</feature>